<evidence type="ECO:0000256" key="1">
    <source>
        <dbReference type="SAM" id="MobiDB-lite"/>
    </source>
</evidence>
<protein>
    <submittedName>
        <fullName evidence="2">Uncharacterized protein</fullName>
    </submittedName>
</protein>
<sequence length="117" mass="13004">MLVHLQQYKHEEVQFDDNRTTGRSQTEDSVDKDAQEYFGESVEKMDVETWETVEYEGDPIQRRGVTLTGVTSVSVPDRPLEGEGDAPLPGTTVQVHVDGGIESLEQAVIVEVQDAEV</sequence>
<gene>
    <name evidence="2" type="ORF">OB919_06360</name>
</gene>
<feature type="compositionally biased region" description="Basic and acidic residues" evidence="1">
    <location>
        <begin position="8"/>
        <end position="33"/>
    </location>
</feature>
<dbReference type="RefSeq" id="WP_342807554.1">
    <property type="nucleotide sequence ID" value="NZ_JAOPJZ010000003.1"/>
</dbReference>
<name>A0AAP3E5J3_9EURY</name>
<dbReference type="AlphaFoldDB" id="A0AAP3E5J3"/>
<evidence type="ECO:0000313" key="2">
    <source>
        <dbReference type="EMBL" id="MCU4751603.1"/>
    </source>
</evidence>
<reference evidence="2 3" key="1">
    <citation type="submission" date="2022-09" db="EMBL/GenBank/DDBJ databases">
        <title>Enrichment on poylsaccharides allowed isolation of novel metabolic and taxonomic groups of Haloarchaea.</title>
        <authorList>
            <person name="Sorokin D.Y."/>
            <person name="Elcheninov A.G."/>
            <person name="Khizhniak T.V."/>
            <person name="Kolganova T.V."/>
            <person name="Kublanov I.V."/>
        </authorList>
    </citation>
    <scope>NUCLEOTIDE SEQUENCE [LARGE SCALE GENOMIC DNA]</scope>
    <source>
        <strain evidence="2 3">AArc-curdl1</strain>
    </source>
</reference>
<comment type="caution">
    <text evidence="2">The sequence shown here is derived from an EMBL/GenBank/DDBJ whole genome shotgun (WGS) entry which is preliminary data.</text>
</comment>
<organism evidence="2 3">
    <name type="scientific">Natronosalvus hydrolyticus</name>
    <dbReference type="NCBI Taxonomy" id="2979988"/>
    <lineage>
        <taxon>Archaea</taxon>
        <taxon>Methanobacteriati</taxon>
        <taxon>Methanobacteriota</taxon>
        <taxon>Stenosarchaea group</taxon>
        <taxon>Halobacteria</taxon>
        <taxon>Halobacteriales</taxon>
        <taxon>Natrialbaceae</taxon>
        <taxon>Natronosalvus</taxon>
    </lineage>
</organism>
<dbReference type="EMBL" id="JAOPJZ010000003">
    <property type="protein sequence ID" value="MCU4751603.1"/>
    <property type="molecule type" value="Genomic_DNA"/>
</dbReference>
<keyword evidence="3" id="KW-1185">Reference proteome</keyword>
<feature type="region of interest" description="Disordered" evidence="1">
    <location>
        <begin position="1"/>
        <end position="33"/>
    </location>
</feature>
<accession>A0AAP3E5J3</accession>
<evidence type="ECO:0000313" key="3">
    <source>
        <dbReference type="Proteomes" id="UP001321047"/>
    </source>
</evidence>
<proteinExistence type="predicted"/>
<dbReference type="Proteomes" id="UP001321047">
    <property type="component" value="Unassembled WGS sequence"/>
</dbReference>